<gene>
    <name evidence="1" type="ORF">ZEAMMB73_Zm00001d023333</name>
</gene>
<accession>A0A1D6ISQ6</accession>
<organism evidence="1">
    <name type="scientific">Zea mays</name>
    <name type="common">Maize</name>
    <dbReference type="NCBI Taxonomy" id="4577"/>
    <lineage>
        <taxon>Eukaryota</taxon>
        <taxon>Viridiplantae</taxon>
        <taxon>Streptophyta</taxon>
        <taxon>Embryophyta</taxon>
        <taxon>Tracheophyta</taxon>
        <taxon>Spermatophyta</taxon>
        <taxon>Magnoliopsida</taxon>
        <taxon>Liliopsida</taxon>
        <taxon>Poales</taxon>
        <taxon>Poaceae</taxon>
        <taxon>PACMAD clade</taxon>
        <taxon>Panicoideae</taxon>
        <taxon>Andropogonodae</taxon>
        <taxon>Andropogoneae</taxon>
        <taxon>Tripsacinae</taxon>
        <taxon>Zea</taxon>
    </lineage>
</organism>
<dbReference type="PROSITE" id="PS51257">
    <property type="entry name" value="PROKAR_LIPOPROTEIN"/>
    <property type="match status" value="1"/>
</dbReference>
<proteinExistence type="predicted"/>
<dbReference type="EMBL" id="CM000786">
    <property type="protein sequence ID" value="AQK39132.1"/>
    <property type="molecule type" value="Genomic_DNA"/>
</dbReference>
<evidence type="ECO:0000313" key="1">
    <source>
        <dbReference type="EMBL" id="AQK39132.1"/>
    </source>
</evidence>
<dbReference type="AlphaFoldDB" id="A0A1D6ISQ6"/>
<name>A0A1D6ISQ6_MAIZE</name>
<protein>
    <submittedName>
        <fullName evidence="1">Putative SET-domain containing protein family</fullName>
    </submittedName>
</protein>
<sequence>MAWKGSTYCTLGVTLCTSYSIVVHWGTSCLFVKAVQVFYSWTYCSCMQVPNLLGLACRRFIHEVYACRRPRIFQMSGMCSIS</sequence>
<reference evidence="1" key="1">
    <citation type="submission" date="2015-12" db="EMBL/GenBank/DDBJ databases">
        <title>Update maize B73 reference genome by single molecule sequencing technologies.</title>
        <authorList>
            <consortium name="Maize Genome Sequencing Project"/>
            <person name="Ware D."/>
        </authorList>
    </citation>
    <scope>NUCLEOTIDE SEQUENCE</scope>
    <source>
        <tissue evidence="1">Seedling</tissue>
    </source>
</reference>